<evidence type="ECO:0000313" key="1">
    <source>
        <dbReference type="EMBL" id="KZL66304.1"/>
    </source>
</evidence>
<accession>A0A166P205</accession>
<dbReference type="Proteomes" id="UP000076552">
    <property type="component" value="Unassembled WGS sequence"/>
</dbReference>
<reference evidence="1 2" key="1">
    <citation type="submission" date="2015-06" db="EMBL/GenBank/DDBJ databases">
        <title>Survival trade-offs in plant roots during colonization by closely related pathogenic and mutualistic fungi.</title>
        <authorList>
            <person name="Hacquard S."/>
            <person name="Kracher B."/>
            <person name="Hiruma K."/>
            <person name="Weinman A."/>
            <person name="Muench P."/>
            <person name="Garrido Oter R."/>
            <person name="Ver Loren van Themaat E."/>
            <person name="Dallerey J.-F."/>
            <person name="Damm U."/>
            <person name="Henrissat B."/>
            <person name="Lespinet O."/>
            <person name="Thon M."/>
            <person name="Kemen E."/>
            <person name="McHardy A.C."/>
            <person name="Schulze-Lefert P."/>
            <person name="O'Connell R.J."/>
        </authorList>
    </citation>
    <scope>NUCLEOTIDE SEQUENCE [LARGE SCALE GENOMIC DNA]</scope>
    <source>
        <strain evidence="1 2">0861</strain>
    </source>
</reference>
<feature type="non-terminal residue" evidence="1">
    <location>
        <position position="1355"/>
    </location>
</feature>
<comment type="caution">
    <text evidence="1">The sequence shown here is derived from an EMBL/GenBank/DDBJ whole genome shotgun (WGS) entry which is preliminary data.</text>
</comment>
<evidence type="ECO:0000313" key="2">
    <source>
        <dbReference type="Proteomes" id="UP000076552"/>
    </source>
</evidence>
<gene>
    <name evidence="1" type="ORF">CT0861_13049</name>
</gene>
<keyword evidence="2" id="KW-1185">Reference proteome</keyword>
<proteinExistence type="predicted"/>
<sequence length="1355" mass="148772">CRRIDTCAGGCLTYARQHGQGNRCLFHFPVIEHWARPLELFTLSSQVSYLCGIQKTLRLDMSTEDNNPNSFFVQELTPHSSRQHELTCCRKPILPAMAEGTIVLKSTATKTLEDVSSVLDQTKSIIGNVHLPMAQIVIIFNKLDGYIADALDFLGFVDEILKVLHEGLQLCKYLGQLIPEVGPILANAAAMIERLQIEQTVRKIVHQVRSLVEKGRDGAVKRIKQAATQVSAKLESLLNQLPGWIDTLTIVSKLFHLVDVGAYLFSGGKTDDLIKEALKKLAGGALEKIELVKASLEPVEAFLKGVWASFRDAILKPLQEGFSAILGTLRPVMDVVRKCLDICSTIKDWFQPFFWVLNAVQWIFQRTVGWLIDKVMKELGFKDFIESLVQRIKDALGITRIEEEIRQLMESAVQKVLKPLAEIADPEQVKSIAVTVVEFSKGIEELRKDPAQKLIKLFQDVLASSGALPGYKPGLPYRWFDPVSGTVIGEPPAAPVNVSGSGFHDVDVLSHEAHKDKVVKEIEAFQDEMDHFVENADNPSGFTDVNPSAKLPKFGYALFDGDPVSILIRIGQKRVVDQQAACLLEPLVKLPSPEVIMSSMDGATAPSKSSSEAKFQGFDNYAAKRRGLLVEIGKAKAFLARVEEAAIKVDDGFSSFKPEALAFCGYYASMLGGLDPVLKASQELLGLPLKYESVLTQNMSKWVKDLGLPDVLSTHLVPGLYKVVGQAKAAIAALEVEKQHAVQKATTAEEAYAGFHAQVARACSKDRFPNVLGLGVINISSLIRVLKSRLDSTENAYEAIHNIGESISLNRDKMMTETDTVWEKLGAVYNDLLPVMDVTLKDIKEIPERLVDLYDSMAIIHRNVQTFFQATATILDLCRKVEAKVMAADKLQTYCARINNAIGPFEVVLEEFGVHPDDPTTGGETTSASVTQNLLKGVNERLSQPLESLSDVLSEGLFLGIQALVEHYINLDYVNVEMDALEKTLRQKFSDDIERFDKAVQKLIQLVEPKSNIMYTVPASVDNGSSNSNSPTIFDRIEGSDLTRFQVSNPVLDENTAQALQQILREINTIATSLAVSPPTPGGVALDPVVGFNSVVVTPKWATPGINPEPIVNYLLTTRGREWDALEPSHPSEVFIEWFGLLENLDRIMAQRLASQPLSQPIPASITADAGRSSLWTLLQEKACVGGTMYQAAIGKPLRGPLRDRLDMLLQGMLRLEPGEAADNDFLKKLPVPVEGSMLMPAYFLRVGLVAPMAAGIANGTSKAQGYLAAPTLNLGRDRDEFETVAGELYPRLAAAEKIYKSLGLAPDIGTSALTSIRVDYNLMDARKLLEVSGSEGTARKFLDIVGDGGRLHNL</sequence>
<protein>
    <submittedName>
        <fullName evidence="1">Uncharacterized protein</fullName>
    </submittedName>
</protein>
<dbReference type="EMBL" id="LFIV01000182">
    <property type="protein sequence ID" value="KZL66304.1"/>
    <property type="molecule type" value="Genomic_DNA"/>
</dbReference>
<name>A0A166P205_9PEZI</name>
<feature type="non-terminal residue" evidence="1">
    <location>
        <position position="1"/>
    </location>
</feature>
<organism evidence="1 2">
    <name type="scientific">Colletotrichum tofieldiae</name>
    <dbReference type="NCBI Taxonomy" id="708197"/>
    <lineage>
        <taxon>Eukaryota</taxon>
        <taxon>Fungi</taxon>
        <taxon>Dikarya</taxon>
        <taxon>Ascomycota</taxon>
        <taxon>Pezizomycotina</taxon>
        <taxon>Sordariomycetes</taxon>
        <taxon>Hypocreomycetidae</taxon>
        <taxon>Glomerellales</taxon>
        <taxon>Glomerellaceae</taxon>
        <taxon>Colletotrichum</taxon>
        <taxon>Colletotrichum spaethianum species complex</taxon>
    </lineage>
</organism>